<feature type="region of interest" description="Disordered" evidence="2">
    <location>
        <begin position="40"/>
        <end position="130"/>
    </location>
</feature>
<feature type="repeat" description="ARM" evidence="1">
    <location>
        <begin position="222"/>
        <end position="264"/>
    </location>
</feature>
<proteinExistence type="predicted"/>
<name>A0AA38FIU7_TAXCH</name>
<reference evidence="3 4" key="1">
    <citation type="journal article" date="2021" name="Nat. Plants">
        <title>The Taxus genome provides insights into paclitaxel biosynthesis.</title>
        <authorList>
            <person name="Xiong X."/>
            <person name="Gou J."/>
            <person name="Liao Q."/>
            <person name="Li Y."/>
            <person name="Zhou Q."/>
            <person name="Bi G."/>
            <person name="Li C."/>
            <person name="Du R."/>
            <person name="Wang X."/>
            <person name="Sun T."/>
            <person name="Guo L."/>
            <person name="Liang H."/>
            <person name="Lu P."/>
            <person name="Wu Y."/>
            <person name="Zhang Z."/>
            <person name="Ro D.K."/>
            <person name="Shang Y."/>
            <person name="Huang S."/>
            <person name="Yan J."/>
        </authorList>
    </citation>
    <scope>NUCLEOTIDE SEQUENCE [LARGE SCALE GENOMIC DNA]</scope>
    <source>
        <strain evidence="3">Ta-2019</strain>
    </source>
</reference>
<keyword evidence="4" id="KW-1185">Reference proteome</keyword>
<dbReference type="Gene3D" id="1.25.10.10">
    <property type="entry name" value="Leucine-rich Repeat Variant"/>
    <property type="match status" value="2"/>
</dbReference>
<comment type="caution">
    <text evidence="3">The sequence shown here is derived from an EMBL/GenBank/DDBJ whole genome shotgun (WGS) entry which is preliminary data.</text>
</comment>
<feature type="repeat" description="ARM" evidence="1">
    <location>
        <begin position="305"/>
        <end position="347"/>
    </location>
</feature>
<dbReference type="OMA" id="RCAHADV"/>
<dbReference type="PANTHER" id="PTHR46700">
    <property type="entry name" value="ARM REPEAT SUPERFAMILY PROTEIN"/>
    <property type="match status" value="1"/>
</dbReference>
<sequence>MPNSSSNGNVMVERSRAVTKASFAFCRANLGRRLIDTVRCGGSSASRHKRSKSMITAQEALKQQQKSGSAATNLHLGHNNSVKYDNDGTQMHVRDEDRSFQPDKRAGKQLKDKSVLDPQDAESTKAGEDDDWKQLVESLRIDSKDLECRSRRGIGMEDEASTGRDDEEIDNLERKIKAFNELQAVVQSLQFGNQSVKKKAAIDIRRLAKDDAHARVTLAMLGAIPPLVGMLDASEANVQISTLFALLNLAIGNDMNKAAIVKAGAVQKMVTLLQGSNESVRETVVADFLSLSALDVNKPIIGSSGAIPFLVNIMQHGSTQGRRDALRALYNLSICPTNAGLIVDTNVVEFLLHIIDDMDVSEKVLGILSNLATTEEGRKGIAKPNEGFPILIDVLNWADAPKCQEKAAFILMIMAHNNWSHRRAMVESGIVSSLLELTLLGTTLAQKRASRILECVREDRIRKTSPISAPITGQHTDMETINKDENGDNMSEERKVVRRLVQQSLQHNMQRIIKRANLPQAFTPSDCFKSLTATSSSKSLPF</sequence>
<dbReference type="AlphaFoldDB" id="A0AA38FIU7"/>
<dbReference type="PANTHER" id="PTHR46700:SF1">
    <property type="entry name" value="ARM REPEAT SUPERFAMILY PROTEIN"/>
    <property type="match status" value="1"/>
</dbReference>
<dbReference type="Pfam" id="PF00514">
    <property type="entry name" value="Arm"/>
    <property type="match status" value="1"/>
</dbReference>
<dbReference type="InterPro" id="IPR011989">
    <property type="entry name" value="ARM-like"/>
</dbReference>
<feature type="region of interest" description="Disordered" evidence="2">
    <location>
        <begin position="467"/>
        <end position="491"/>
    </location>
</feature>
<evidence type="ECO:0000313" key="3">
    <source>
        <dbReference type="EMBL" id="KAH9303851.1"/>
    </source>
</evidence>
<dbReference type="Proteomes" id="UP000824469">
    <property type="component" value="Unassembled WGS sequence"/>
</dbReference>
<feature type="compositionally biased region" description="Basic and acidic residues" evidence="2">
    <location>
        <begin position="476"/>
        <end position="491"/>
    </location>
</feature>
<feature type="compositionally biased region" description="Polar residues" evidence="2">
    <location>
        <begin position="53"/>
        <end position="89"/>
    </location>
</feature>
<evidence type="ECO:0000256" key="2">
    <source>
        <dbReference type="SAM" id="MobiDB-lite"/>
    </source>
</evidence>
<dbReference type="SMART" id="SM00185">
    <property type="entry name" value="ARM"/>
    <property type="match status" value="5"/>
</dbReference>
<feature type="compositionally biased region" description="Basic and acidic residues" evidence="2">
    <location>
        <begin position="92"/>
        <end position="115"/>
    </location>
</feature>
<dbReference type="PROSITE" id="PS50176">
    <property type="entry name" value="ARM_REPEAT"/>
    <property type="match status" value="2"/>
</dbReference>
<dbReference type="EMBL" id="JAHRHJ020000008">
    <property type="protein sequence ID" value="KAH9303851.1"/>
    <property type="molecule type" value="Genomic_DNA"/>
</dbReference>
<dbReference type="InterPro" id="IPR000225">
    <property type="entry name" value="Armadillo"/>
</dbReference>
<protein>
    <submittedName>
        <fullName evidence="3">Uncharacterized protein</fullName>
    </submittedName>
</protein>
<accession>A0AA38FIU7</accession>
<evidence type="ECO:0000256" key="1">
    <source>
        <dbReference type="PROSITE-ProRule" id="PRU00259"/>
    </source>
</evidence>
<dbReference type="SUPFAM" id="SSF48371">
    <property type="entry name" value="ARM repeat"/>
    <property type="match status" value="1"/>
</dbReference>
<dbReference type="InterPro" id="IPR016024">
    <property type="entry name" value="ARM-type_fold"/>
</dbReference>
<organism evidence="3 4">
    <name type="scientific">Taxus chinensis</name>
    <name type="common">Chinese yew</name>
    <name type="synonym">Taxus wallichiana var. chinensis</name>
    <dbReference type="NCBI Taxonomy" id="29808"/>
    <lineage>
        <taxon>Eukaryota</taxon>
        <taxon>Viridiplantae</taxon>
        <taxon>Streptophyta</taxon>
        <taxon>Embryophyta</taxon>
        <taxon>Tracheophyta</taxon>
        <taxon>Spermatophyta</taxon>
        <taxon>Pinopsida</taxon>
        <taxon>Pinidae</taxon>
        <taxon>Conifers II</taxon>
        <taxon>Cupressales</taxon>
        <taxon>Taxaceae</taxon>
        <taxon>Taxus</taxon>
    </lineage>
</organism>
<gene>
    <name evidence="3" type="ORF">KI387_008255</name>
</gene>
<evidence type="ECO:0000313" key="4">
    <source>
        <dbReference type="Proteomes" id="UP000824469"/>
    </source>
</evidence>